<proteinExistence type="predicted"/>
<organism evidence="1 2">
    <name type="scientific">Lentinula aff. lateritia</name>
    <dbReference type="NCBI Taxonomy" id="2804960"/>
    <lineage>
        <taxon>Eukaryota</taxon>
        <taxon>Fungi</taxon>
        <taxon>Dikarya</taxon>
        <taxon>Basidiomycota</taxon>
        <taxon>Agaricomycotina</taxon>
        <taxon>Agaricomycetes</taxon>
        <taxon>Agaricomycetidae</taxon>
        <taxon>Agaricales</taxon>
        <taxon>Marasmiineae</taxon>
        <taxon>Omphalotaceae</taxon>
        <taxon>Lentinula</taxon>
    </lineage>
</organism>
<sequence length="162" mass="17558">MSGILKHWLFFCPLSATLYCVFTMPDIVWKNTTVANPVDVAVLNASQSLLPPSSQVLSMLASFPPASSSHPVYSSSGSSMMEFLAGNMLGSSNYTPTSKKKRAEMGPAERKLAREASSLRSEKLGAAIDDLLEEHDLLIDNISKEHNVSSTHVKRLAHQVPG</sequence>
<reference evidence="1" key="1">
    <citation type="submission" date="2022-09" db="EMBL/GenBank/DDBJ databases">
        <title>A Global Phylogenomic Analysis of the Shiitake Genus Lentinula.</title>
        <authorList>
            <consortium name="DOE Joint Genome Institute"/>
            <person name="Sierra-Patev S."/>
            <person name="Min B."/>
            <person name="Naranjo-Ortiz M."/>
            <person name="Looney B."/>
            <person name="Konkel Z."/>
            <person name="Slot J.C."/>
            <person name="Sakamoto Y."/>
            <person name="Steenwyk J.L."/>
            <person name="Rokas A."/>
            <person name="Carro J."/>
            <person name="Camarero S."/>
            <person name="Ferreira P."/>
            <person name="Molpeceres G."/>
            <person name="Ruiz-Duenas F.J."/>
            <person name="Serrano A."/>
            <person name="Henrissat B."/>
            <person name="Drula E."/>
            <person name="Hughes K.W."/>
            <person name="Mata J.L."/>
            <person name="Ishikawa N.K."/>
            <person name="Vargas-Isla R."/>
            <person name="Ushijima S."/>
            <person name="Smith C.A."/>
            <person name="Ahrendt S."/>
            <person name="Andreopoulos W."/>
            <person name="He G."/>
            <person name="Labutti K."/>
            <person name="Lipzen A."/>
            <person name="Ng V."/>
            <person name="Riley R."/>
            <person name="Sandor L."/>
            <person name="Barry K."/>
            <person name="Martinez A.T."/>
            <person name="Xiao Y."/>
            <person name="Gibbons J.G."/>
            <person name="Terashima K."/>
            <person name="Grigoriev I.V."/>
            <person name="Hibbett D.S."/>
        </authorList>
    </citation>
    <scope>NUCLEOTIDE SEQUENCE</scope>
    <source>
        <strain evidence="1">TMI1499</strain>
    </source>
</reference>
<comment type="caution">
    <text evidence="1">The sequence shown here is derived from an EMBL/GenBank/DDBJ whole genome shotgun (WGS) entry which is preliminary data.</text>
</comment>
<gene>
    <name evidence="1" type="ORF">F5876DRAFT_71375</name>
</gene>
<accession>A0ACC1TFY3</accession>
<dbReference type="EMBL" id="MU797465">
    <property type="protein sequence ID" value="KAJ3803506.1"/>
    <property type="molecule type" value="Genomic_DNA"/>
</dbReference>
<keyword evidence="2" id="KW-1185">Reference proteome</keyword>
<dbReference type="Proteomes" id="UP001163835">
    <property type="component" value="Unassembled WGS sequence"/>
</dbReference>
<name>A0ACC1TFY3_9AGAR</name>
<evidence type="ECO:0000313" key="2">
    <source>
        <dbReference type="Proteomes" id="UP001163835"/>
    </source>
</evidence>
<evidence type="ECO:0000313" key="1">
    <source>
        <dbReference type="EMBL" id="KAJ3803506.1"/>
    </source>
</evidence>
<protein>
    <submittedName>
        <fullName evidence="1">Uncharacterized protein</fullName>
    </submittedName>
</protein>